<protein>
    <submittedName>
        <fullName evidence="1">Uncharacterized protein</fullName>
    </submittedName>
</protein>
<dbReference type="InterPro" id="IPR016972">
    <property type="entry name" value="UCP031279"/>
</dbReference>
<dbReference type="PANTHER" id="PTHR33526:SF4">
    <property type="entry name" value="OS07G0123800 PROTEIN"/>
    <property type="match status" value="1"/>
</dbReference>
<gene>
    <name evidence="1" type="ORF">HPP92_017259</name>
</gene>
<reference evidence="1 2" key="1">
    <citation type="journal article" date="2020" name="Nat. Food">
        <title>A phased Vanilla planifolia genome enables genetic improvement of flavour and production.</title>
        <authorList>
            <person name="Hasing T."/>
            <person name="Tang H."/>
            <person name="Brym M."/>
            <person name="Khazi F."/>
            <person name="Huang T."/>
            <person name="Chambers A.H."/>
        </authorList>
    </citation>
    <scope>NUCLEOTIDE SEQUENCE [LARGE SCALE GENOMIC DNA]</scope>
    <source>
        <tissue evidence="1">Leaf</tissue>
    </source>
</reference>
<dbReference type="EMBL" id="JADCNM010000009">
    <property type="protein sequence ID" value="KAG0467931.1"/>
    <property type="molecule type" value="Genomic_DNA"/>
</dbReference>
<comment type="caution">
    <text evidence="1">The sequence shown here is derived from an EMBL/GenBank/DDBJ whole genome shotgun (WGS) entry which is preliminary data.</text>
</comment>
<dbReference type="PIRSF" id="PIRSF031279">
    <property type="entry name" value="UCP031279"/>
    <property type="match status" value="1"/>
</dbReference>
<evidence type="ECO:0000313" key="1">
    <source>
        <dbReference type="EMBL" id="KAG0467931.1"/>
    </source>
</evidence>
<sequence length="147" mass="16033">MSRTYRSMGNRLGRCIRAPLRALCRARDFYVRSMTGCANRMYYGGSATAAISLPSVSRSSSMNGGWSADEDLLELMRAASQSRTRAAAADEGSVKRSQSVAAVRIDEDKPYEFSGDVKVGGSLIFPRSRSYAVGGKSRSATHAWKYN</sequence>
<dbReference type="OrthoDB" id="694638at2759"/>
<name>A0A835Q7P1_VANPL</name>
<proteinExistence type="predicted"/>
<dbReference type="PANTHER" id="PTHR33526">
    <property type="entry name" value="OS07G0123800 PROTEIN"/>
    <property type="match status" value="1"/>
</dbReference>
<accession>A0A835Q7P1</accession>
<dbReference type="Proteomes" id="UP000639772">
    <property type="component" value="Chromosome 9"/>
</dbReference>
<dbReference type="AlphaFoldDB" id="A0A835Q7P1"/>
<organism evidence="1 2">
    <name type="scientific">Vanilla planifolia</name>
    <name type="common">Vanilla</name>
    <dbReference type="NCBI Taxonomy" id="51239"/>
    <lineage>
        <taxon>Eukaryota</taxon>
        <taxon>Viridiplantae</taxon>
        <taxon>Streptophyta</taxon>
        <taxon>Embryophyta</taxon>
        <taxon>Tracheophyta</taxon>
        <taxon>Spermatophyta</taxon>
        <taxon>Magnoliopsida</taxon>
        <taxon>Liliopsida</taxon>
        <taxon>Asparagales</taxon>
        <taxon>Orchidaceae</taxon>
        <taxon>Vanilloideae</taxon>
        <taxon>Vanilleae</taxon>
        <taxon>Vanilla</taxon>
    </lineage>
</organism>
<evidence type="ECO:0000313" key="2">
    <source>
        <dbReference type="Proteomes" id="UP000639772"/>
    </source>
</evidence>